<keyword evidence="1" id="KW-0472">Membrane</keyword>
<protein>
    <submittedName>
        <fullName evidence="2">Uncharacterized protein</fullName>
    </submittedName>
</protein>
<dbReference type="RefSeq" id="WP_155700587.1">
    <property type="nucleotide sequence ID" value="NZ_CP034235.1"/>
</dbReference>
<feature type="transmembrane region" description="Helical" evidence="1">
    <location>
        <begin position="256"/>
        <end position="275"/>
    </location>
</feature>
<evidence type="ECO:0000313" key="2">
    <source>
        <dbReference type="EMBL" id="QGQ95550.1"/>
    </source>
</evidence>
<proteinExistence type="predicted"/>
<feature type="transmembrane region" description="Helical" evidence="1">
    <location>
        <begin position="226"/>
        <end position="244"/>
    </location>
</feature>
<gene>
    <name evidence="2" type="ORF">EHS13_11995</name>
</gene>
<dbReference type="EMBL" id="CP034235">
    <property type="protein sequence ID" value="QGQ95550.1"/>
    <property type="molecule type" value="Genomic_DNA"/>
</dbReference>
<dbReference type="AlphaFoldDB" id="A0A6B8RH79"/>
<accession>A0A6B8RH79</accession>
<feature type="transmembrane region" description="Helical" evidence="1">
    <location>
        <begin position="14"/>
        <end position="36"/>
    </location>
</feature>
<keyword evidence="1" id="KW-1133">Transmembrane helix</keyword>
<dbReference type="OrthoDB" id="2620511at2"/>
<evidence type="ECO:0000256" key="1">
    <source>
        <dbReference type="SAM" id="Phobius"/>
    </source>
</evidence>
<sequence>MRNLVSYIGVEWKLMFRGIGIWVIAAIIGAVFYFLATDTVYASNVGASVMRMMMCLFPLFIAVFFLAMHAARREAASKNHLLFPSLPFRTWQITAARLLALAIPFTLIELMPALIYAVTAINEGLSTKELINGILVLISGAIPGWFVIVLGYLIGSLSKKRWVYLMGIVIFIGLTYGVDIFLTKHAPYLGILEFTQLDFYTSANSSVAFSSVWGFTSDVTYWYHRLFYVGFIVMISYLFIQKIARKRQEIQFSRSFYISLSVISVLLVSSLWAYISIWKEREQSFKAEVAYYKGAKTDELTSTFEGLSASDYELNVKISPEHQMEVEARFKLTNSTGKKLERIPLTLRHSFKVENAWINDVKMNAASGDQKDVIWITPMNALENGENITIKIVYKGLVDEWRTNNGSHTLAHYDGIDAGRVYLLGMFGWYPIGGIHPLTSLMAYSGYDVDKLQDHTFTIPPTNFKVTVTTSYPIALYSNGSVLEQKMNKTVFEAKNADGFSIVGGALDQVTHKSGQHTVSLIAGNQMKDEQMQKAITQIADSLERFLNEVKAIWGNEIKDPFQLYEVFMLADSNDPLKNTINIGTAMGGEKIISIFANINGIKFPYTFISLEYLQDAQNQLNHLFFQHYFAGQPGTYSGEFSVLFSAYIADKSTGVKEDLIDPLAYGFKGQPNETYVYINQIYKASSKEEFRSFIREFYTEASKERLTYEQAQQEILAYLKKRAGDIHA</sequence>
<feature type="transmembrane region" description="Helical" evidence="1">
    <location>
        <begin position="48"/>
        <end position="68"/>
    </location>
</feature>
<feature type="transmembrane region" description="Helical" evidence="1">
    <location>
        <begin position="98"/>
        <end position="118"/>
    </location>
</feature>
<feature type="transmembrane region" description="Helical" evidence="1">
    <location>
        <begin position="130"/>
        <end position="155"/>
    </location>
</feature>
<feature type="transmembrane region" description="Helical" evidence="1">
    <location>
        <begin position="162"/>
        <end position="182"/>
    </location>
</feature>
<evidence type="ECO:0000313" key="3">
    <source>
        <dbReference type="Proteomes" id="UP000426246"/>
    </source>
</evidence>
<keyword evidence="1" id="KW-0812">Transmembrane</keyword>
<dbReference type="KEGG" id="ppsc:EHS13_11995"/>
<reference evidence="3" key="1">
    <citation type="submission" date="2018-11" db="EMBL/GenBank/DDBJ databases">
        <title>Complete genome sequence of Paenibacillus sp. ML311-T8.</title>
        <authorList>
            <person name="Nam Y.-D."/>
            <person name="Kang J."/>
            <person name="Chung W.-H."/>
            <person name="Park Y.S."/>
        </authorList>
    </citation>
    <scope>NUCLEOTIDE SEQUENCE [LARGE SCALE GENOMIC DNA]</scope>
    <source>
        <strain evidence="3">ML311-T8</strain>
    </source>
</reference>
<dbReference type="Proteomes" id="UP000426246">
    <property type="component" value="Chromosome"/>
</dbReference>
<name>A0A6B8RH79_9BACL</name>
<keyword evidence="3" id="KW-1185">Reference proteome</keyword>
<organism evidence="2 3">
    <name type="scientific">Paenibacillus psychroresistens</name>
    <dbReference type="NCBI Taxonomy" id="1778678"/>
    <lineage>
        <taxon>Bacteria</taxon>
        <taxon>Bacillati</taxon>
        <taxon>Bacillota</taxon>
        <taxon>Bacilli</taxon>
        <taxon>Bacillales</taxon>
        <taxon>Paenibacillaceae</taxon>
        <taxon>Paenibacillus</taxon>
    </lineage>
</organism>